<proteinExistence type="predicted"/>
<reference evidence="1 2" key="1">
    <citation type="journal article" date="2020" name="Nature">
        <title>Bacterial chemolithoautotrophy via manganese oxidation.</title>
        <authorList>
            <person name="Yu H."/>
            <person name="Leadbetter J.R."/>
        </authorList>
    </citation>
    <scope>NUCLEOTIDE SEQUENCE [LARGE SCALE GENOMIC DNA]</scope>
    <source>
        <strain evidence="1 2">Mn-1</strain>
    </source>
</reference>
<name>A0A7X6I9V1_9BACT</name>
<evidence type="ECO:0000313" key="1">
    <source>
        <dbReference type="EMBL" id="NKE69878.1"/>
    </source>
</evidence>
<dbReference type="EMBL" id="VTOW01000001">
    <property type="protein sequence ID" value="NKE69878.1"/>
    <property type="molecule type" value="Genomic_DNA"/>
</dbReference>
<sequence>MIYVVAGCHNQYLSFLRENNLTPRQAKFVCMAEDVHGIVGGDLAFYGTPENNKMFGDSYLRHLLKVGVLRTYEPKAAASKKP</sequence>
<evidence type="ECO:0000313" key="2">
    <source>
        <dbReference type="Proteomes" id="UP000534783"/>
    </source>
</evidence>
<comment type="caution">
    <text evidence="1">The sequence shown here is derived from an EMBL/GenBank/DDBJ whole genome shotgun (WGS) entry which is preliminary data.</text>
</comment>
<protein>
    <submittedName>
        <fullName evidence="1">Uncharacterized protein</fullName>
    </submittedName>
</protein>
<gene>
    <name evidence="1" type="ORF">MNODULE_03840</name>
</gene>
<keyword evidence="2" id="KW-1185">Reference proteome</keyword>
<dbReference type="AlphaFoldDB" id="A0A7X6I9V1"/>
<dbReference type="Proteomes" id="UP000534783">
    <property type="component" value="Unassembled WGS sequence"/>
</dbReference>
<accession>A0A7X6I9V1</accession>
<dbReference type="RefSeq" id="WP_168058162.1">
    <property type="nucleotide sequence ID" value="NZ_VTOW01000001.1"/>
</dbReference>
<organism evidence="1 2">
    <name type="scientific">Candidatus Manganitrophus noduliformans</name>
    <dbReference type="NCBI Taxonomy" id="2606439"/>
    <lineage>
        <taxon>Bacteria</taxon>
        <taxon>Pseudomonadati</taxon>
        <taxon>Nitrospirota</taxon>
        <taxon>Nitrospiria</taxon>
        <taxon>Candidatus Troglogloeales</taxon>
        <taxon>Candidatus Manganitrophaceae</taxon>
        <taxon>Candidatus Manganitrophus</taxon>
    </lineage>
</organism>